<reference evidence="15" key="2">
    <citation type="journal article" date="2014" name="Nat. Commun.">
        <title>The cavefish genome reveals candidate genes for eye loss.</title>
        <authorList>
            <person name="McGaugh S.E."/>
            <person name="Gross J.B."/>
            <person name="Aken B."/>
            <person name="Blin M."/>
            <person name="Borowsky R."/>
            <person name="Chalopin D."/>
            <person name="Hinaux H."/>
            <person name="Jeffery W.R."/>
            <person name="Keene A."/>
            <person name="Ma L."/>
            <person name="Minx P."/>
            <person name="Murphy D."/>
            <person name="O'Quin K.E."/>
            <person name="Retaux S."/>
            <person name="Rohner N."/>
            <person name="Searle S.M."/>
            <person name="Stahl B.A."/>
            <person name="Tabin C."/>
            <person name="Volff J.N."/>
            <person name="Yoshizawa M."/>
            <person name="Warren W.C."/>
        </authorList>
    </citation>
    <scope>NUCLEOTIDE SEQUENCE [LARGE SCALE GENOMIC DNA]</scope>
    <source>
        <strain evidence="15">female</strain>
    </source>
</reference>
<keyword evidence="10" id="KW-0446">Lipid-binding</keyword>
<evidence type="ECO:0000256" key="6">
    <source>
        <dbReference type="ARBA" id="ARBA00022530"/>
    </source>
</evidence>
<dbReference type="GO" id="GO:0042627">
    <property type="term" value="C:chylomicron"/>
    <property type="evidence" value="ECO:0007669"/>
    <property type="project" value="TreeGrafter"/>
</dbReference>
<evidence type="ECO:0000256" key="12">
    <source>
        <dbReference type="SAM" id="Coils"/>
    </source>
</evidence>
<sequence>MPVSSEELSHLSSLHPSEVSQLQSQIVQFGFYWILASLLDFNFLKRLNTTLCFCRCALWWIIMKFLAVILALSVLSGCHGRFMFQDEPKTPWEETVDKFWEYVADLSSRAEEMKDNIKSTQLIRELDTLISDSMAELQMYSDDMQSKFGPYAQETAEKFHDDLKLLMNKLNMHMEEAKDRMTEYGQELQTMVEQNTEDVKNRVTSYVRKLKKRLSKDTQEINKKMETYFDEVQARATQGVEDVKERLTPYFDVVRQNAEDKFTTIGELLKAQAENVKERLEQIKEHIEKTKENVHAKVQENIEKVQNWFQELQERIQEMAA</sequence>
<dbReference type="Proteomes" id="UP000018467">
    <property type="component" value="Unassembled WGS sequence"/>
</dbReference>
<feature type="coiled-coil region" evidence="12">
    <location>
        <begin position="160"/>
        <end position="227"/>
    </location>
</feature>
<reference evidence="14" key="3">
    <citation type="submission" date="2025-08" db="UniProtKB">
        <authorList>
            <consortium name="Ensembl"/>
        </authorList>
    </citation>
    <scope>IDENTIFICATION</scope>
</reference>
<comment type="subcellular location">
    <subcellularLocation>
        <location evidence="1">Secreted</location>
        <location evidence="1">Extracellular space</location>
        <location evidence="1">Extracellular matrix</location>
    </subcellularLocation>
</comment>
<feature type="coiled-coil region" evidence="12">
    <location>
        <begin position="266"/>
        <end position="315"/>
    </location>
</feature>
<evidence type="ECO:0000256" key="2">
    <source>
        <dbReference type="ARBA" id="ARBA00008788"/>
    </source>
</evidence>
<dbReference type="GO" id="GO:0042157">
    <property type="term" value="P:lipoprotein metabolic process"/>
    <property type="evidence" value="ECO:0007669"/>
    <property type="project" value="InterPro"/>
</dbReference>
<comment type="function">
    <text evidence="11">APOE is an apolipoprotein, a protein associating with lipid particles, that mainly functions in lipoprotein-mediated lipid transport between organs via the plasma and interstitial fluids. APOE is a core component of plasma lipoproteins and is involved in their production, conversion and clearance. Apolipoproteins are amphipathic molecules that interact both with lipids of the lipoprotein particle core and the aqueous environment of the plasma.</text>
</comment>
<dbReference type="Ensembl" id="ENSAMXT00000056093.1">
    <property type="protein sequence ID" value="ENSAMXP00000038500.1"/>
    <property type="gene ID" value="ENSAMXG00000038445.1"/>
</dbReference>
<dbReference type="AlphaFoldDB" id="A0A3B1J9F7"/>
<dbReference type="GO" id="GO:0033700">
    <property type="term" value="P:phospholipid efflux"/>
    <property type="evidence" value="ECO:0007669"/>
    <property type="project" value="TreeGrafter"/>
</dbReference>
<keyword evidence="5" id="KW-0964">Secreted</keyword>
<evidence type="ECO:0000313" key="14">
    <source>
        <dbReference type="Ensembl" id="ENSAMXP00000038500.1"/>
    </source>
</evidence>
<dbReference type="STRING" id="7994.ENSAMXP00000038500"/>
<keyword evidence="13" id="KW-1133">Transmembrane helix</keyword>
<keyword evidence="6" id="KW-0272">Extracellular matrix</keyword>
<evidence type="ECO:0000256" key="11">
    <source>
        <dbReference type="ARBA" id="ARBA00056320"/>
    </source>
</evidence>
<keyword evidence="15" id="KW-1185">Reference proteome</keyword>
<evidence type="ECO:0000256" key="8">
    <source>
        <dbReference type="ARBA" id="ARBA00022737"/>
    </source>
</evidence>
<dbReference type="GO" id="GO:1903561">
    <property type="term" value="C:extracellular vesicle"/>
    <property type="evidence" value="ECO:0007669"/>
    <property type="project" value="TreeGrafter"/>
</dbReference>
<reference evidence="15" key="1">
    <citation type="submission" date="2013-03" db="EMBL/GenBank/DDBJ databases">
        <authorList>
            <person name="Jeffery W."/>
            <person name="Warren W."/>
            <person name="Wilson R.K."/>
        </authorList>
    </citation>
    <scope>NUCLEOTIDE SEQUENCE</scope>
    <source>
        <strain evidence="15">female</strain>
    </source>
</reference>
<comment type="similarity">
    <text evidence="2">Belongs to the apolipoprotein A1/A4/E family.</text>
</comment>
<evidence type="ECO:0000256" key="4">
    <source>
        <dbReference type="ARBA" id="ARBA00022448"/>
    </source>
</evidence>
<dbReference type="InParanoid" id="A0A3B1J9F7"/>
<protein>
    <submittedName>
        <fullName evidence="14">Apolipoprotein Ea</fullName>
    </submittedName>
</protein>
<evidence type="ECO:0000256" key="7">
    <source>
        <dbReference type="ARBA" id="ARBA00022729"/>
    </source>
</evidence>
<comment type="subunit">
    <text evidence="3">Homotetramer.</text>
</comment>
<dbReference type="Pfam" id="PF01442">
    <property type="entry name" value="Apolipoprotein"/>
    <property type="match status" value="1"/>
</dbReference>
<dbReference type="GO" id="GO:0005543">
    <property type="term" value="F:phospholipid binding"/>
    <property type="evidence" value="ECO:0007669"/>
    <property type="project" value="TreeGrafter"/>
</dbReference>
<dbReference type="Bgee" id="ENSAMXG00000038445">
    <property type="expression patterns" value="Expressed in intestine and 2 other cell types or tissues"/>
</dbReference>
<dbReference type="GO" id="GO:0060228">
    <property type="term" value="F:phosphatidylcholine-sterol O-acyltransferase activator activity"/>
    <property type="evidence" value="ECO:0007669"/>
    <property type="project" value="TreeGrafter"/>
</dbReference>
<dbReference type="GO" id="GO:0008203">
    <property type="term" value="P:cholesterol metabolic process"/>
    <property type="evidence" value="ECO:0007669"/>
    <property type="project" value="TreeGrafter"/>
</dbReference>
<keyword evidence="4" id="KW-0813">Transport</keyword>
<evidence type="ECO:0000256" key="5">
    <source>
        <dbReference type="ARBA" id="ARBA00022525"/>
    </source>
</evidence>
<reference evidence="14" key="4">
    <citation type="submission" date="2025-09" db="UniProtKB">
        <authorList>
            <consortium name="Ensembl"/>
        </authorList>
    </citation>
    <scope>IDENTIFICATION</scope>
</reference>
<organism evidence="14 15">
    <name type="scientific">Astyanax mexicanus</name>
    <name type="common">Blind cave fish</name>
    <name type="synonym">Astyanax fasciatus mexicanus</name>
    <dbReference type="NCBI Taxonomy" id="7994"/>
    <lineage>
        <taxon>Eukaryota</taxon>
        <taxon>Metazoa</taxon>
        <taxon>Chordata</taxon>
        <taxon>Craniata</taxon>
        <taxon>Vertebrata</taxon>
        <taxon>Euteleostomi</taxon>
        <taxon>Actinopterygii</taxon>
        <taxon>Neopterygii</taxon>
        <taxon>Teleostei</taxon>
        <taxon>Ostariophysi</taxon>
        <taxon>Characiformes</taxon>
        <taxon>Characoidei</taxon>
        <taxon>Acestrorhamphidae</taxon>
        <taxon>Acestrorhamphinae</taxon>
        <taxon>Astyanax</taxon>
    </lineage>
</organism>
<dbReference type="GO" id="GO:0034362">
    <property type="term" value="C:low-density lipoprotein particle"/>
    <property type="evidence" value="ECO:0007669"/>
    <property type="project" value="TreeGrafter"/>
</dbReference>
<dbReference type="InterPro" id="IPR000074">
    <property type="entry name" value="ApoA_E"/>
</dbReference>
<keyword evidence="12" id="KW-0175">Coiled coil</keyword>
<keyword evidence="7" id="KW-0732">Signal</keyword>
<dbReference type="GO" id="GO:0034364">
    <property type="term" value="C:high-density lipoprotein particle"/>
    <property type="evidence" value="ECO:0007669"/>
    <property type="project" value="TreeGrafter"/>
</dbReference>
<dbReference type="GO" id="GO:0034361">
    <property type="term" value="C:very-low-density lipoprotein particle"/>
    <property type="evidence" value="ECO:0007669"/>
    <property type="project" value="TreeGrafter"/>
</dbReference>
<evidence type="ECO:0000256" key="10">
    <source>
        <dbReference type="ARBA" id="ARBA00023121"/>
    </source>
</evidence>
<dbReference type="FunFam" id="1.20.120.20:FF:000010">
    <property type="entry name" value="Apolipoprotein E"/>
    <property type="match status" value="1"/>
</dbReference>
<dbReference type="SUPFAM" id="SSF58113">
    <property type="entry name" value="Apolipoprotein A-I"/>
    <property type="match status" value="1"/>
</dbReference>
<evidence type="ECO:0000256" key="3">
    <source>
        <dbReference type="ARBA" id="ARBA00011881"/>
    </source>
</evidence>
<evidence type="ECO:0000256" key="1">
    <source>
        <dbReference type="ARBA" id="ARBA00004498"/>
    </source>
</evidence>
<dbReference type="GO" id="GO:0120020">
    <property type="term" value="F:cholesterol transfer activity"/>
    <property type="evidence" value="ECO:0007669"/>
    <property type="project" value="TreeGrafter"/>
</dbReference>
<dbReference type="PANTHER" id="PTHR18976:SF2">
    <property type="entry name" value="APOLIPOPROTEIN E"/>
    <property type="match status" value="1"/>
</dbReference>
<evidence type="ECO:0000256" key="13">
    <source>
        <dbReference type="SAM" id="Phobius"/>
    </source>
</evidence>
<name>A0A3B1J9F7_ASTMX</name>
<feature type="transmembrane region" description="Helical" evidence="13">
    <location>
        <begin position="56"/>
        <end position="75"/>
    </location>
</feature>
<evidence type="ECO:0000313" key="15">
    <source>
        <dbReference type="Proteomes" id="UP000018467"/>
    </source>
</evidence>
<keyword evidence="13" id="KW-0812">Transmembrane</keyword>
<keyword evidence="9" id="KW-0445">Lipid transport</keyword>
<dbReference type="Gene3D" id="1.20.120.20">
    <property type="entry name" value="Apolipoprotein"/>
    <property type="match status" value="1"/>
</dbReference>
<dbReference type="InterPro" id="IPR050163">
    <property type="entry name" value="Apolipoprotein_A1/A4/E"/>
</dbReference>
<accession>A0A3B1J9F7</accession>
<feature type="transmembrane region" description="Helical" evidence="13">
    <location>
        <begin position="26"/>
        <end position="44"/>
    </location>
</feature>
<evidence type="ECO:0000256" key="9">
    <source>
        <dbReference type="ARBA" id="ARBA00023055"/>
    </source>
</evidence>
<dbReference type="GO" id="GO:0033344">
    <property type="term" value="P:cholesterol efflux"/>
    <property type="evidence" value="ECO:0007669"/>
    <property type="project" value="TreeGrafter"/>
</dbReference>
<keyword evidence="13" id="KW-0472">Membrane</keyword>
<keyword evidence="8" id="KW-0677">Repeat</keyword>
<dbReference type="GO" id="GO:0055090">
    <property type="term" value="P:acylglycerol homeostasis"/>
    <property type="evidence" value="ECO:0007669"/>
    <property type="project" value="TreeGrafter"/>
</dbReference>
<dbReference type="PANTHER" id="PTHR18976">
    <property type="entry name" value="APOLIPOPROTEIN"/>
    <property type="match status" value="1"/>
</dbReference>
<dbReference type="GeneTree" id="ENSGT00950000182929"/>
<proteinExistence type="inferred from homology"/>